<dbReference type="InterPro" id="IPR011009">
    <property type="entry name" value="Kinase-like_dom_sf"/>
</dbReference>
<feature type="binding site" evidence="7">
    <location>
        <position position="42"/>
    </location>
    <ligand>
        <name>ATP</name>
        <dbReference type="ChEBI" id="CHEBI:30616"/>
    </ligand>
</feature>
<evidence type="ECO:0000256" key="8">
    <source>
        <dbReference type="SAM" id="MobiDB-lite"/>
    </source>
</evidence>
<organism evidence="10 11">
    <name type="scientific">Kitasatospora kifunensis</name>
    <name type="common">Streptomyces kifunensis</name>
    <dbReference type="NCBI Taxonomy" id="58351"/>
    <lineage>
        <taxon>Bacteria</taxon>
        <taxon>Bacillati</taxon>
        <taxon>Actinomycetota</taxon>
        <taxon>Actinomycetes</taxon>
        <taxon>Kitasatosporales</taxon>
        <taxon>Streptomycetaceae</taxon>
        <taxon>Kitasatospora</taxon>
    </lineage>
</organism>
<dbReference type="EMBL" id="JACHJV010000001">
    <property type="protein sequence ID" value="MBB4923894.1"/>
    <property type="molecule type" value="Genomic_DNA"/>
</dbReference>
<feature type="region of interest" description="Disordered" evidence="8">
    <location>
        <begin position="296"/>
        <end position="337"/>
    </location>
</feature>
<dbReference type="AlphaFoldDB" id="A0A7W7VVN8"/>
<dbReference type="RefSeq" id="WP_312897246.1">
    <property type="nucleotide sequence ID" value="NZ_JACHJV010000001.1"/>
</dbReference>
<evidence type="ECO:0000313" key="10">
    <source>
        <dbReference type="EMBL" id="MBB4923894.1"/>
    </source>
</evidence>
<proteinExistence type="predicted"/>
<feature type="domain" description="Protein kinase" evidence="9">
    <location>
        <begin position="13"/>
        <end position="286"/>
    </location>
</feature>
<keyword evidence="2" id="KW-0723">Serine/threonine-protein kinase</keyword>
<dbReference type="PROSITE" id="PS00108">
    <property type="entry name" value="PROTEIN_KINASE_ST"/>
    <property type="match status" value="1"/>
</dbReference>
<keyword evidence="11" id="KW-1185">Reference proteome</keyword>
<evidence type="ECO:0000256" key="3">
    <source>
        <dbReference type="ARBA" id="ARBA00022679"/>
    </source>
</evidence>
<dbReference type="GO" id="GO:0004674">
    <property type="term" value="F:protein serine/threonine kinase activity"/>
    <property type="evidence" value="ECO:0007669"/>
    <property type="project" value="UniProtKB-KW"/>
</dbReference>
<dbReference type="InterPro" id="IPR008271">
    <property type="entry name" value="Ser/Thr_kinase_AS"/>
</dbReference>
<feature type="compositionally biased region" description="Pro residues" evidence="8">
    <location>
        <begin position="555"/>
        <end position="573"/>
    </location>
</feature>
<evidence type="ECO:0000313" key="11">
    <source>
        <dbReference type="Proteomes" id="UP000540506"/>
    </source>
</evidence>
<dbReference type="SMART" id="SM00220">
    <property type="entry name" value="S_TKc"/>
    <property type="match status" value="1"/>
</dbReference>
<feature type="region of interest" description="Disordered" evidence="8">
    <location>
        <begin position="549"/>
        <end position="595"/>
    </location>
</feature>
<keyword evidence="4 7" id="KW-0547">Nucleotide-binding</keyword>
<dbReference type="PROSITE" id="PS00107">
    <property type="entry name" value="PROTEIN_KINASE_ATP"/>
    <property type="match status" value="1"/>
</dbReference>
<name>A0A7W7VVN8_KITKI</name>
<dbReference type="Gene3D" id="3.30.200.20">
    <property type="entry name" value="Phosphorylase Kinase, domain 1"/>
    <property type="match status" value="1"/>
</dbReference>
<evidence type="ECO:0000256" key="2">
    <source>
        <dbReference type="ARBA" id="ARBA00022527"/>
    </source>
</evidence>
<dbReference type="Pfam" id="PF00069">
    <property type="entry name" value="Pkinase"/>
    <property type="match status" value="1"/>
</dbReference>
<sequence>MSAPQARVIGGRYRLAEKIGHGGMGQVWAGYDERLDRRVAVKLLRTDALLAGEGTSQIEQRRAELRRRFLRECRITAGLDHPGLVTVFDAGEDAGELYLVMQRLPGIGLGDLIAEQAPFPVPWAVAVAAQICTALSVVHAVPVVHRDLKPSNVMVRPDGRVVLLDLGIATALDGEHTRLTMTGVPIGSPSYMAPEQALSGAVDARSDLYALGCLLHEMLAGQEPFRAATALGVLRCQVDEAPVPLRQLRPGVPAGLEALVLDLLAKPPAARPPDAQAVFQRLRPLLPGAWAGVAADEPPAAYGSPPDPTGPFRHPHQPLPGGAGGASGVSGAAAPPVPVTPPVPVRTAEPPAGPVGQTGYADPGDLVAACGQVSDLLAAHRYAEVIDLAGRLLPRARAAHGDRAPLVRTLRTIYARTLLQEGQYRAALPEYQLLAAGAAADGGPRDPQALDHRRKAAACLEQLGRTAEALAEYRALLADHTARLTQGQDVDPSRCFDLRERIGLLLAGSGESGEAWDWLLALLFDREPRLGPHHPDVLRLRQHLDQLSHHRRTGPQPPLQPRSQPQPPVPQPLDPRTGSWPSYPAQAPTWNPQQR</sequence>
<keyword evidence="6 7" id="KW-0067">ATP-binding</keyword>
<dbReference type="Proteomes" id="UP000540506">
    <property type="component" value="Unassembled WGS sequence"/>
</dbReference>
<dbReference type="PANTHER" id="PTHR43289">
    <property type="entry name" value="MITOGEN-ACTIVATED PROTEIN KINASE KINASE KINASE 20-RELATED"/>
    <property type="match status" value="1"/>
</dbReference>
<dbReference type="InterPro" id="IPR000719">
    <property type="entry name" value="Prot_kinase_dom"/>
</dbReference>
<evidence type="ECO:0000256" key="6">
    <source>
        <dbReference type="ARBA" id="ARBA00022840"/>
    </source>
</evidence>
<evidence type="ECO:0000256" key="7">
    <source>
        <dbReference type="PROSITE-ProRule" id="PRU10141"/>
    </source>
</evidence>
<evidence type="ECO:0000259" key="9">
    <source>
        <dbReference type="PROSITE" id="PS50011"/>
    </source>
</evidence>
<comment type="caution">
    <text evidence="10">The sequence shown here is derived from an EMBL/GenBank/DDBJ whole genome shotgun (WGS) entry which is preliminary data.</text>
</comment>
<keyword evidence="5" id="KW-0418">Kinase</keyword>
<dbReference type="InterPro" id="IPR011990">
    <property type="entry name" value="TPR-like_helical_dom_sf"/>
</dbReference>
<keyword evidence="3" id="KW-0808">Transferase</keyword>
<dbReference type="InterPro" id="IPR017441">
    <property type="entry name" value="Protein_kinase_ATP_BS"/>
</dbReference>
<reference evidence="10 11" key="1">
    <citation type="submission" date="2020-08" db="EMBL/GenBank/DDBJ databases">
        <title>Sequencing the genomes of 1000 actinobacteria strains.</title>
        <authorList>
            <person name="Klenk H.-P."/>
        </authorList>
    </citation>
    <scope>NUCLEOTIDE SEQUENCE [LARGE SCALE GENOMIC DNA]</scope>
    <source>
        <strain evidence="10 11">DSM 41654</strain>
    </source>
</reference>
<dbReference type="SUPFAM" id="SSF56112">
    <property type="entry name" value="Protein kinase-like (PK-like)"/>
    <property type="match status" value="1"/>
</dbReference>
<dbReference type="SUPFAM" id="SSF48452">
    <property type="entry name" value="TPR-like"/>
    <property type="match status" value="1"/>
</dbReference>
<dbReference type="Gene3D" id="1.25.40.10">
    <property type="entry name" value="Tetratricopeptide repeat domain"/>
    <property type="match status" value="1"/>
</dbReference>
<evidence type="ECO:0000256" key="5">
    <source>
        <dbReference type="ARBA" id="ARBA00022777"/>
    </source>
</evidence>
<accession>A0A7W7VVN8</accession>
<dbReference type="FunFam" id="1.10.510.10:FF:000021">
    <property type="entry name" value="Serine/threonine protein kinase"/>
    <property type="match status" value="1"/>
</dbReference>
<dbReference type="CDD" id="cd14014">
    <property type="entry name" value="STKc_PknB_like"/>
    <property type="match status" value="1"/>
</dbReference>
<evidence type="ECO:0000256" key="1">
    <source>
        <dbReference type="ARBA" id="ARBA00012513"/>
    </source>
</evidence>
<evidence type="ECO:0000256" key="4">
    <source>
        <dbReference type="ARBA" id="ARBA00022741"/>
    </source>
</evidence>
<dbReference type="EC" id="2.7.11.1" evidence="1"/>
<dbReference type="PROSITE" id="PS50011">
    <property type="entry name" value="PROTEIN_KINASE_DOM"/>
    <property type="match status" value="1"/>
</dbReference>
<dbReference type="Gene3D" id="1.10.510.10">
    <property type="entry name" value="Transferase(Phosphotransferase) domain 1"/>
    <property type="match status" value="1"/>
</dbReference>
<dbReference type="GO" id="GO:0005524">
    <property type="term" value="F:ATP binding"/>
    <property type="evidence" value="ECO:0007669"/>
    <property type="project" value="UniProtKB-UniRule"/>
</dbReference>
<dbReference type="PANTHER" id="PTHR43289:SF6">
    <property type="entry name" value="SERINE_THREONINE-PROTEIN KINASE NEKL-3"/>
    <property type="match status" value="1"/>
</dbReference>
<protein>
    <recommendedName>
        <fullName evidence="1">non-specific serine/threonine protein kinase</fullName>
        <ecNumber evidence="1">2.7.11.1</ecNumber>
    </recommendedName>
</protein>
<gene>
    <name evidence="10" type="ORF">FHR34_002887</name>
</gene>